<feature type="region of interest" description="Disordered" evidence="1">
    <location>
        <begin position="68"/>
        <end position="88"/>
    </location>
</feature>
<evidence type="ECO:0000313" key="3">
    <source>
        <dbReference type="Proteomes" id="UP000377595"/>
    </source>
</evidence>
<accession>A0A5M3XLB8</accession>
<proteinExistence type="predicted"/>
<protein>
    <submittedName>
        <fullName evidence="2">Uncharacterized protein</fullName>
    </submittedName>
</protein>
<evidence type="ECO:0000313" key="2">
    <source>
        <dbReference type="EMBL" id="GES19943.1"/>
    </source>
</evidence>
<sequence>MDVDIHLGIPDRIRAGRHHRAFPPLRITEEELHHIGVPRGGVGQRIILIDVSSDTHHKTERIRALRQSPCFPHPDRPDKGRPNYMPPSRAFQGFFVGQTLGRLTRPATRVSRQKEIT</sequence>
<reference evidence="2 3" key="1">
    <citation type="submission" date="2019-10" db="EMBL/GenBank/DDBJ databases">
        <title>Whole genome shotgun sequence of Acrocarpospora pleiomorpha NBRC 16267.</title>
        <authorList>
            <person name="Ichikawa N."/>
            <person name="Kimura A."/>
            <person name="Kitahashi Y."/>
            <person name="Komaki H."/>
            <person name="Oguchi A."/>
        </authorList>
    </citation>
    <scope>NUCLEOTIDE SEQUENCE [LARGE SCALE GENOMIC DNA]</scope>
    <source>
        <strain evidence="2 3">NBRC 16267</strain>
    </source>
</reference>
<dbReference type="EMBL" id="BLAF01000013">
    <property type="protein sequence ID" value="GES19943.1"/>
    <property type="molecule type" value="Genomic_DNA"/>
</dbReference>
<organism evidence="2 3">
    <name type="scientific">Acrocarpospora pleiomorpha</name>
    <dbReference type="NCBI Taxonomy" id="90975"/>
    <lineage>
        <taxon>Bacteria</taxon>
        <taxon>Bacillati</taxon>
        <taxon>Actinomycetota</taxon>
        <taxon>Actinomycetes</taxon>
        <taxon>Streptosporangiales</taxon>
        <taxon>Streptosporangiaceae</taxon>
        <taxon>Acrocarpospora</taxon>
    </lineage>
</organism>
<keyword evidence="3" id="KW-1185">Reference proteome</keyword>
<dbReference type="Proteomes" id="UP000377595">
    <property type="component" value="Unassembled WGS sequence"/>
</dbReference>
<comment type="caution">
    <text evidence="2">The sequence shown here is derived from an EMBL/GenBank/DDBJ whole genome shotgun (WGS) entry which is preliminary data.</text>
</comment>
<evidence type="ECO:0000256" key="1">
    <source>
        <dbReference type="SAM" id="MobiDB-lite"/>
    </source>
</evidence>
<dbReference type="AlphaFoldDB" id="A0A5M3XLB8"/>
<name>A0A5M3XLB8_9ACTN</name>
<gene>
    <name evidence="2" type="ORF">Aple_028390</name>
</gene>